<dbReference type="InterPro" id="IPR000914">
    <property type="entry name" value="SBP_5_dom"/>
</dbReference>
<comment type="similarity">
    <text evidence="1">Belongs to the bacterial solute-binding protein 5 family.</text>
</comment>
<dbReference type="InterPro" id="IPR039424">
    <property type="entry name" value="SBP_5"/>
</dbReference>
<accession>A0A917S7T2</accession>
<feature type="domain" description="Solute-binding protein family 5" evidence="4">
    <location>
        <begin position="113"/>
        <end position="499"/>
    </location>
</feature>
<keyword evidence="6" id="KW-1185">Reference proteome</keyword>
<keyword evidence="3" id="KW-0732">Signal</keyword>
<reference evidence="5" key="2">
    <citation type="submission" date="2020-09" db="EMBL/GenBank/DDBJ databases">
        <authorList>
            <person name="Sun Q."/>
            <person name="Zhou Y."/>
        </authorList>
    </citation>
    <scope>NUCLEOTIDE SEQUENCE</scope>
    <source>
        <strain evidence="5">CGMCC 4.7306</strain>
    </source>
</reference>
<evidence type="ECO:0000256" key="1">
    <source>
        <dbReference type="ARBA" id="ARBA00005695"/>
    </source>
</evidence>
<evidence type="ECO:0000313" key="6">
    <source>
        <dbReference type="Proteomes" id="UP000613840"/>
    </source>
</evidence>
<evidence type="ECO:0000256" key="3">
    <source>
        <dbReference type="ARBA" id="ARBA00022729"/>
    </source>
</evidence>
<keyword evidence="2" id="KW-0813">Transport</keyword>
<dbReference type="Proteomes" id="UP000613840">
    <property type="component" value="Unassembled WGS sequence"/>
</dbReference>
<name>A0A917S7T2_9ACTN</name>
<evidence type="ECO:0000313" key="5">
    <source>
        <dbReference type="EMBL" id="GGL63471.1"/>
    </source>
</evidence>
<reference evidence="5" key="1">
    <citation type="journal article" date="2014" name="Int. J. Syst. Evol. Microbiol.">
        <title>Complete genome sequence of Corynebacterium casei LMG S-19264T (=DSM 44701T), isolated from a smear-ripened cheese.</title>
        <authorList>
            <consortium name="US DOE Joint Genome Institute (JGI-PGF)"/>
            <person name="Walter F."/>
            <person name="Albersmeier A."/>
            <person name="Kalinowski J."/>
            <person name="Ruckert C."/>
        </authorList>
    </citation>
    <scope>NUCLEOTIDE SEQUENCE</scope>
    <source>
        <strain evidence="5">CGMCC 4.7306</strain>
    </source>
</reference>
<dbReference type="GO" id="GO:1904680">
    <property type="term" value="F:peptide transmembrane transporter activity"/>
    <property type="evidence" value="ECO:0007669"/>
    <property type="project" value="TreeGrafter"/>
</dbReference>
<dbReference type="Gene3D" id="3.40.190.10">
    <property type="entry name" value="Periplasmic binding protein-like II"/>
    <property type="match status" value="1"/>
</dbReference>
<sequence>MSKLRRARARLIDWAGRRQRPLAKKRLLAVVAAGAAVSVAAACSAGTAAGGGSAGGNSGSGQSGAAPYLSFSPCCSWGTTWSNNPYNVNQLGIQNDFITLRLAVQNYPSLTDYTPQLASSWDVKGDQLTVHLHQGAKWQDGTPVTSKDVYDTALLDGTRGDGFWNDITGVKATDDSTVVFTLRKGQPVPLAENDILANILPYPSSVYGKFVTPQLEKDVPAYFVEYQKDPDKAGKMPEYKRMGKVFQNLAAEKVDKLIGDGPFQLDNITTKEAKLSKWSGFWGADKIKIGGINYLNGANETIYPQLFSNQADFSNVYLPPPILKRWKSTSNANTALPLSFGFVLGFNSHKYPFNMKEVRQALAYVIPREQMSQASYGTGQGAGGTWKQVMTGISPTMEKLYLSQDKINQLNKYPVDAAKATQLLESKGFKKQGGKWIMPNGKPFTMTFTANADTSDVVTSFNSAAKALTAFGIKSDVNATSGAQQDADQHNGNFDAGMYFVSGVDSLSELDNILGTAQNFPTGGNYAGKRGLGFGPKVDVPGLGSENIATALDSQARNVGPGPKLNELTWDYAQMVNDQVPYIWYATKVYQFTYSTKNFTNWPPVDKSGTSPLWNIVGANMSAGISLALQQGYIAPKK</sequence>
<dbReference type="EMBL" id="BMMZ01000005">
    <property type="protein sequence ID" value="GGL63471.1"/>
    <property type="molecule type" value="Genomic_DNA"/>
</dbReference>
<dbReference type="GO" id="GO:0015833">
    <property type="term" value="P:peptide transport"/>
    <property type="evidence" value="ECO:0007669"/>
    <property type="project" value="TreeGrafter"/>
</dbReference>
<dbReference type="Pfam" id="PF00496">
    <property type="entry name" value="SBP_bac_5"/>
    <property type="match status" value="1"/>
</dbReference>
<protein>
    <recommendedName>
        <fullName evidence="4">Solute-binding protein family 5 domain-containing protein</fullName>
    </recommendedName>
</protein>
<organism evidence="5 6">
    <name type="scientific">Microlunatus endophyticus</name>
    <dbReference type="NCBI Taxonomy" id="1716077"/>
    <lineage>
        <taxon>Bacteria</taxon>
        <taxon>Bacillati</taxon>
        <taxon>Actinomycetota</taxon>
        <taxon>Actinomycetes</taxon>
        <taxon>Propionibacteriales</taxon>
        <taxon>Propionibacteriaceae</taxon>
        <taxon>Microlunatus</taxon>
    </lineage>
</organism>
<comment type="caution">
    <text evidence="5">The sequence shown here is derived from an EMBL/GenBank/DDBJ whole genome shotgun (WGS) entry which is preliminary data.</text>
</comment>
<dbReference type="Gene3D" id="3.10.105.10">
    <property type="entry name" value="Dipeptide-binding Protein, Domain 3"/>
    <property type="match status" value="1"/>
</dbReference>
<dbReference type="PANTHER" id="PTHR30290:SF9">
    <property type="entry name" value="OLIGOPEPTIDE-BINDING PROTEIN APPA"/>
    <property type="match status" value="1"/>
</dbReference>
<dbReference type="PANTHER" id="PTHR30290">
    <property type="entry name" value="PERIPLASMIC BINDING COMPONENT OF ABC TRANSPORTER"/>
    <property type="match status" value="1"/>
</dbReference>
<dbReference type="AlphaFoldDB" id="A0A917S7T2"/>
<evidence type="ECO:0000259" key="4">
    <source>
        <dbReference type="Pfam" id="PF00496"/>
    </source>
</evidence>
<proteinExistence type="inferred from homology"/>
<gene>
    <name evidence="5" type="ORF">GCM10011575_22410</name>
</gene>
<evidence type="ECO:0000256" key="2">
    <source>
        <dbReference type="ARBA" id="ARBA00022448"/>
    </source>
</evidence>
<dbReference type="SUPFAM" id="SSF53850">
    <property type="entry name" value="Periplasmic binding protein-like II"/>
    <property type="match status" value="1"/>
</dbReference>